<sequence>MGLYSRLLQTHPLLTKSITTWIVVGAGDALAQTISSDDEISLRRVAAMSLHGLLIQGPALHVWFGFLERMFPGKSVQTVVSKIAAQQFLYAPWNISSYTAWAAYFQASNQPGVNAVDVAIESAVTKLPSIWMDGNYFWVPVNLFMFGFVPVQLRPVAQNGGSIVWTAYLSYRANQQVIVRAPLAAFEEI</sequence>
<dbReference type="EMBL" id="VJMJ01000089">
    <property type="protein sequence ID" value="KAF0736494.1"/>
    <property type="molecule type" value="Genomic_DNA"/>
</dbReference>
<name>A0A6G0X9D5_9STRA</name>
<evidence type="ECO:0000256" key="2">
    <source>
        <dbReference type="ARBA" id="ARBA00006824"/>
    </source>
</evidence>
<evidence type="ECO:0000256" key="5">
    <source>
        <dbReference type="ARBA" id="ARBA00023136"/>
    </source>
</evidence>
<accession>A0A6G0X9D5</accession>
<keyword evidence="5" id="KW-0472">Membrane</keyword>
<dbReference type="PANTHER" id="PTHR11266">
    <property type="entry name" value="PEROXISOMAL MEMBRANE PROTEIN 2, PXMP2 MPV17"/>
    <property type="match status" value="1"/>
</dbReference>
<evidence type="ECO:0000256" key="3">
    <source>
        <dbReference type="ARBA" id="ARBA00022692"/>
    </source>
</evidence>
<evidence type="ECO:0000313" key="7">
    <source>
        <dbReference type="EMBL" id="KAF0736494.1"/>
    </source>
</evidence>
<dbReference type="VEuPathDB" id="FungiDB:AeMF1_010873"/>
<organism evidence="7 8">
    <name type="scientific">Aphanomyces euteiches</name>
    <dbReference type="NCBI Taxonomy" id="100861"/>
    <lineage>
        <taxon>Eukaryota</taxon>
        <taxon>Sar</taxon>
        <taxon>Stramenopiles</taxon>
        <taxon>Oomycota</taxon>
        <taxon>Saprolegniomycetes</taxon>
        <taxon>Saprolegniales</taxon>
        <taxon>Verrucalvaceae</taxon>
        <taxon>Aphanomyces</taxon>
    </lineage>
</organism>
<evidence type="ECO:0000313" key="8">
    <source>
        <dbReference type="Proteomes" id="UP000481153"/>
    </source>
</evidence>
<dbReference type="Proteomes" id="UP000481153">
    <property type="component" value="Unassembled WGS sequence"/>
</dbReference>
<protein>
    <submittedName>
        <fullName evidence="7">Uncharacterized protein</fullName>
    </submittedName>
</protein>
<evidence type="ECO:0000256" key="6">
    <source>
        <dbReference type="RuleBase" id="RU363053"/>
    </source>
</evidence>
<dbReference type="InterPro" id="IPR007248">
    <property type="entry name" value="Mpv17_PMP22"/>
</dbReference>
<dbReference type="GO" id="GO:0005737">
    <property type="term" value="C:cytoplasm"/>
    <property type="evidence" value="ECO:0007669"/>
    <property type="project" value="TreeGrafter"/>
</dbReference>
<comment type="caution">
    <text evidence="7">The sequence shown here is derived from an EMBL/GenBank/DDBJ whole genome shotgun (WGS) entry which is preliminary data.</text>
</comment>
<dbReference type="AlphaFoldDB" id="A0A6G0X9D5"/>
<reference evidence="7 8" key="1">
    <citation type="submission" date="2019-07" db="EMBL/GenBank/DDBJ databases">
        <title>Genomics analysis of Aphanomyces spp. identifies a new class of oomycete effector associated with host adaptation.</title>
        <authorList>
            <person name="Gaulin E."/>
        </authorList>
    </citation>
    <scope>NUCLEOTIDE SEQUENCE [LARGE SCALE GENOMIC DNA]</scope>
    <source>
        <strain evidence="7 8">ATCC 201684</strain>
    </source>
</reference>
<keyword evidence="3" id="KW-0812">Transmembrane</keyword>
<dbReference type="Pfam" id="PF04117">
    <property type="entry name" value="Mpv17_PMP22"/>
    <property type="match status" value="1"/>
</dbReference>
<keyword evidence="8" id="KW-1185">Reference proteome</keyword>
<gene>
    <name evidence="7" type="ORF">Ae201684_007504</name>
</gene>
<comment type="similarity">
    <text evidence="2 6">Belongs to the peroxisomal membrane protein PXMP2/4 family.</text>
</comment>
<dbReference type="GO" id="GO:0016020">
    <property type="term" value="C:membrane"/>
    <property type="evidence" value="ECO:0007669"/>
    <property type="project" value="UniProtKB-SubCell"/>
</dbReference>
<keyword evidence="4" id="KW-1133">Transmembrane helix</keyword>
<comment type="subcellular location">
    <subcellularLocation>
        <location evidence="1">Membrane</location>
        <topology evidence="1">Multi-pass membrane protein</topology>
    </subcellularLocation>
</comment>
<evidence type="ECO:0000256" key="1">
    <source>
        <dbReference type="ARBA" id="ARBA00004141"/>
    </source>
</evidence>
<evidence type="ECO:0000256" key="4">
    <source>
        <dbReference type="ARBA" id="ARBA00022989"/>
    </source>
</evidence>
<proteinExistence type="inferred from homology"/>